<protein>
    <recommendedName>
        <fullName evidence="3">Sulfotransferase family protein</fullName>
    </recommendedName>
</protein>
<name>X7FAD9_9RHOB</name>
<dbReference type="Proteomes" id="UP000023430">
    <property type="component" value="Unassembled WGS sequence"/>
</dbReference>
<keyword evidence="2" id="KW-1185">Reference proteome</keyword>
<evidence type="ECO:0000313" key="1">
    <source>
        <dbReference type="EMBL" id="ETX29014.1"/>
    </source>
</evidence>
<reference evidence="1 2" key="1">
    <citation type="submission" date="2014-01" db="EMBL/GenBank/DDBJ databases">
        <title>Roseivivax isoporae LMG 25204 Genome Sequencing.</title>
        <authorList>
            <person name="Lai Q."/>
            <person name="Li G."/>
            <person name="Shao Z."/>
        </authorList>
    </citation>
    <scope>NUCLEOTIDE SEQUENCE [LARGE SCALE GENOMIC DNA]</scope>
    <source>
        <strain evidence="1 2">LMG 25204</strain>
    </source>
</reference>
<evidence type="ECO:0000313" key="2">
    <source>
        <dbReference type="Proteomes" id="UP000023430"/>
    </source>
</evidence>
<dbReference type="STRING" id="1449351.RISW2_03475"/>
<evidence type="ECO:0008006" key="3">
    <source>
        <dbReference type="Google" id="ProtNLM"/>
    </source>
</evidence>
<proteinExistence type="predicted"/>
<dbReference type="PATRIC" id="fig|1449351.3.peg.2061"/>
<dbReference type="RefSeq" id="WP_043770014.1">
    <property type="nucleotide sequence ID" value="NZ_JAME01000013.1"/>
</dbReference>
<comment type="caution">
    <text evidence="1">The sequence shown here is derived from an EMBL/GenBank/DDBJ whole genome shotgun (WGS) entry which is preliminary data.</text>
</comment>
<accession>X7FAD9</accession>
<gene>
    <name evidence="1" type="ORF">RISW2_03475</name>
</gene>
<dbReference type="EMBL" id="JAME01000013">
    <property type="protein sequence ID" value="ETX29014.1"/>
    <property type="molecule type" value="Genomic_DNA"/>
</dbReference>
<organism evidence="1 2">
    <name type="scientific">Roseivivax isoporae LMG 25204</name>
    <dbReference type="NCBI Taxonomy" id="1449351"/>
    <lineage>
        <taxon>Bacteria</taxon>
        <taxon>Pseudomonadati</taxon>
        <taxon>Pseudomonadota</taxon>
        <taxon>Alphaproteobacteria</taxon>
        <taxon>Rhodobacterales</taxon>
        <taxon>Roseobacteraceae</taxon>
        <taxon>Roseivivax</taxon>
    </lineage>
</organism>
<sequence>MNELEIQALGMSRSGNHAIANWIFRQAEAPKLLLNCAEGKTDPFLSARPLMTGGPVWRAVDAAGRADLAHRSRSRRLLYHSYEDSWLAHAFSDKLERHHDAWLGPSRRRVRLLVLRDPFNLFASRLRMGAALSPHVSRRMWKQHARAALGRGRKVPDLVVVLYNRWCREPAYRAALARALGLSPCDAGLDEVAATAGGSSFDGLLYDGRAGQMPTGDRWRAYADDSEWAALIDDEMCTLSEDLFGPAPWQAPDRAALG</sequence>
<dbReference type="AlphaFoldDB" id="X7FAD9"/>
<dbReference type="eggNOG" id="ENOG502ZATH">
    <property type="taxonomic scope" value="Bacteria"/>
</dbReference>